<feature type="region of interest" description="Disordered" evidence="1">
    <location>
        <begin position="1"/>
        <end position="38"/>
    </location>
</feature>
<dbReference type="EMBL" id="LXQA010296790">
    <property type="protein sequence ID" value="MCI41827.1"/>
    <property type="molecule type" value="Genomic_DNA"/>
</dbReference>
<dbReference type="AlphaFoldDB" id="A0A392S0A2"/>
<keyword evidence="3" id="KW-1185">Reference proteome</keyword>
<accession>A0A392S0A2</accession>
<sequence>RFRRGDTRNEALEDQDGKQAQVVATVHHQQARQGRSFKQAVMGKPVEGIRIKNRKKESEAEYLANEMEVEIVPENLAKLQNSYVGFLWDAKEAKTMQLTIWMEGYQKVVVRSMGM</sequence>
<organism evidence="2 3">
    <name type="scientific">Trifolium medium</name>
    <dbReference type="NCBI Taxonomy" id="97028"/>
    <lineage>
        <taxon>Eukaryota</taxon>
        <taxon>Viridiplantae</taxon>
        <taxon>Streptophyta</taxon>
        <taxon>Embryophyta</taxon>
        <taxon>Tracheophyta</taxon>
        <taxon>Spermatophyta</taxon>
        <taxon>Magnoliopsida</taxon>
        <taxon>eudicotyledons</taxon>
        <taxon>Gunneridae</taxon>
        <taxon>Pentapetalae</taxon>
        <taxon>rosids</taxon>
        <taxon>fabids</taxon>
        <taxon>Fabales</taxon>
        <taxon>Fabaceae</taxon>
        <taxon>Papilionoideae</taxon>
        <taxon>50 kb inversion clade</taxon>
        <taxon>NPAAA clade</taxon>
        <taxon>Hologalegina</taxon>
        <taxon>IRL clade</taxon>
        <taxon>Trifolieae</taxon>
        <taxon>Trifolium</taxon>
    </lineage>
</organism>
<comment type="caution">
    <text evidence="2">The sequence shown here is derived from an EMBL/GenBank/DDBJ whole genome shotgun (WGS) entry which is preliminary data.</text>
</comment>
<evidence type="ECO:0000256" key="1">
    <source>
        <dbReference type="SAM" id="MobiDB-lite"/>
    </source>
</evidence>
<evidence type="ECO:0000313" key="3">
    <source>
        <dbReference type="Proteomes" id="UP000265520"/>
    </source>
</evidence>
<evidence type="ECO:0000313" key="2">
    <source>
        <dbReference type="EMBL" id="MCI41827.1"/>
    </source>
</evidence>
<feature type="non-terminal residue" evidence="2">
    <location>
        <position position="115"/>
    </location>
</feature>
<name>A0A392S0A2_9FABA</name>
<feature type="compositionally biased region" description="Low complexity" evidence="1">
    <location>
        <begin position="19"/>
        <end position="33"/>
    </location>
</feature>
<dbReference type="Proteomes" id="UP000265520">
    <property type="component" value="Unassembled WGS sequence"/>
</dbReference>
<feature type="non-terminal residue" evidence="2">
    <location>
        <position position="1"/>
    </location>
</feature>
<feature type="compositionally biased region" description="Basic and acidic residues" evidence="1">
    <location>
        <begin position="1"/>
        <end position="17"/>
    </location>
</feature>
<proteinExistence type="predicted"/>
<reference evidence="2 3" key="1">
    <citation type="journal article" date="2018" name="Front. Plant Sci.">
        <title>Red Clover (Trifolium pratense) and Zigzag Clover (T. medium) - A Picture of Genomic Similarities and Differences.</title>
        <authorList>
            <person name="Dluhosova J."/>
            <person name="Istvanek J."/>
            <person name="Nedelnik J."/>
            <person name="Repkova J."/>
        </authorList>
    </citation>
    <scope>NUCLEOTIDE SEQUENCE [LARGE SCALE GENOMIC DNA]</scope>
    <source>
        <strain evidence="3">cv. 10/8</strain>
        <tissue evidence="2">Leaf</tissue>
    </source>
</reference>
<protein>
    <submittedName>
        <fullName evidence="2">Uncharacterized protein</fullName>
    </submittedName>
</protein>